<evidence type="ECO:0000313" key="1">
    <source>
        <dbReference type="EMBL" id="KAG2191120.1"/>
    </source>
</evidence>
<reference evidence="1" key="1">
    <citation type="submission" date="2020-12" db="EMBL/GenBank/DDBJ databases">
        <title>Metabolic potential, ecology and presence of endohyphal bacteria is reflected in genomic diversity of Mucoromycotina.</title>
        <authorList>
            <person name="Muszewska A."/>
            <person name="Okrasinska A."/>
            <person name="Steczkiewicz K."/>
            <person name="Drgas O."/>
            <person name="Orlowska M."/>
            <person name="Perlinska-Lenart U."/>
            <person name="Aleksandrzak-Piekarczyk T."/>
            <person name="Szatraj K."/>
            <person name="Zielenkiewicz U."/>
            <person name="Pilsyk S."/>
            <person name="Malc E."/>
            <person name="Mieczkowski P."/>
            <person name="Kruszewska J.S."/>
            <person name="Biernat P."/>
            <person name="Pawlowska J."/>
        </authorList>
    </citation>
    <scope>NUCLEOTIDE SEQUENCE</scope>
    <source>
        <strain evidence="1">CBS 226.32</strain>
    </source>
</reference>
<comment type="caution">
    <text evidence="1">The sequence shown here is derived from an EMBL/GenBank/DDBJ whole genome shotgun (WGS) entry which is preliminary data.</text>
</comment>
<evidence type="ECO:0000313" key="2">
    <source>
        <dbReference type="Proteomes" id="UP000650833"/>
    </source>
</evidence>
<organism evidence="1 2">
    <name type="scientific">Mucor plumbeus</name>
    <dbReference type="NCBI Taxonomy" id="97098"/>
    <lineage>
        <taxon>Eukaryota</taxon>
        <taxon>Fungi</taxon>
        <taxon>Fungi incertae sedis</taxon>
        <taxon>Mucoromycota</taxon>
        <taxon>Mucoromycotina</taxon>
        <taxon>Mucoromycetes</taxon>
        <taxon>Mucorales</taxon>
        <taxon>Mucorineae</taxon>
        <taxon>Mucoraceae</taxon>
        <taxon>Mucor</taxon>
    </lineage>
</organism>
<gene>
    <name evidence="1" type="ORF">INT46_006325</name>
</gene>
<dbReference type="AlphaFoldDB" id="A0A8H7UPV5"/>
<dbReference type="EMBL" id="JAEPRC010000862">
    <property type="protein sequence ID" value="KAG2191120.1"/>
    <property type="molecule type" value="Genomic_DNA"/>
</dbReference>
<protein>
    <submittedName>
        <fullName evidence="1">Uncharacterized protein</fullName>
    </submittedName>
</protein>
<keyword evidence="2" id="KW-1185">Reference proteome</keyword>
<sequence>MLGSETRQRNALYLHWAEWHVSIQITYDMLCDKVVFTLEIATDLQGLKMSASSPRSNTGAGLSSLKSATGATEIPLVSVTFNLSYHPRKRLTKEC</sequence>
<proteinExistence type="predicted"/>
<accession>A0A8H7UPV5</accession>
<name>A0A8H7UPV5_9FUNG</name>
<dbReference type="Proteomes" id="UP000650833">
    <property type="component" value="Unassembled WGS sequence"/>
</dbReference>